<dbReference type="EMBL" id="CP113520">
    <property type="protein sequence ID" value="WAJ29012.1"/>
    <property type="molecule type" value="Genomic_DNA"/>
</dbReference>
<name>A0ACD4NQI2_9HYPH</name>
<protein>
    <submittedName>
        <fullName evidence="1">Uncharacterized protein</fullName>
    </submittedName>
</protein>
<evidence type="ECO:0000313" key="2">
    <source>
        <dbReference type="Proteomes" id="UP001163223"/>
    </source>
</evidence>
<organism evidence="1 2">
    <name type="scientific">Antarcticirhabdus aurantiaca</name>
    <dbReference type="NCBI Taxonomy" id="2606717"/>
    <lineage>
        <taxon>Bacteria</taxon>
        <taxon>Pseudomonadati</taxon>
        <taxon>Pseudomonadota</taxon>
        <taxon>Alphaproteobacteria</taxon>
        <taxon>Hyphomicrobiales</taxon>
        <taxon>Aurantimonadaceae</taxon>
        <taxon>Antarcticirhabdus</taxon>
    </lineage>
</organism>
<evidence type="ECO:0000313" key="1">
    <source>
        <dbReference type="EMBL" id="WAJ29012.1"/>
    </source>
</evidence>
<accession>A0ACD4NQI2</accession>
<proteinExistence type="predicted"/>
<dbReference type="Proteomes" id="UP001163223">
    <property type="component" value="Chromosome"/>
</dbReference>
<reference evidence="1" key="1">
    <citation type="submission" date="2022-11" db="EMBL/GenBank/DDBJ databases">
        <title>beta-Carotene-producing bacterium, Jeongeuplla avenae sp. nov., alleviates the salt stress of Arabidopsis seedlings.</title>
        <authorList>
            <person name="Jiang L."/>
            <person name="Lee J."/>
        </authorList>
    </citation>
    <scope>NUCLEOTIDE SEQUENCE</scope>
    <source>
        <strain evidence="1">DY_R2A_6</strain>
    </source>
</reference>
<keyword evidence="2" id="KW-1185">Reference proteome</keyword>
<gene>
    <name evidence="1" type="ORF">OXU80_01815</name>
</gene>
<sequence>MARKALIGGTRRHSASRIAVLALALAAGIGAGAPAVAAERLPSTPGTDAGAGLAGSLLTYSPTIFDLTVQFARSFVGVTYGSRAYDPVTKRFVARDLRLERGGVVVEIGRWSVGATTQAFDAVSLDTRALPLDEETRAMLRELDIETLRGSVLVAATVDEPSASFDVDVTLDLPNLGRLDAAIGIDGFHILVPLAEATVEADGTVVEPRPEILGRLRFFEASFEDRGLVEAGIAAAARENAMTPDAMRGFAGMMAATMPQHLLVGRPGADDPKVVRQSGEWSAALQRFIAEPNRIFIGLDPEEPVELAALRNEAMTAETILSLRPSVVDGPPPATPLLAPGALALDLDAPAAERLALAERLIAGRGAPQDAAAGLALVRAEALAGDPAAVRLAGQALGVDPSIALDPDEAQGLYVALASVPAVPGVSAGIEVLRGRLGPAELAQAEVEAGNRFAGTPDGAAWVERLNAAVRGRDFAALRQEAFDAYEGRGRPRDLTQAFALASAAAAGGDGLAAGLRDDIARAAREGSLALDLGAARESARLLWADLLDEDGAAGPPAGGPASPN</sequence>